<evidence type="ECO:0000256" key="1">
    <source>
        <dbReference type="ARBA" id="ARBA00006484"/>
    </source>
</evidence>
<dbReference type="PANTHER" id="PTHR24320">
    <property type="entry name" value="RETINOL DEHYDROGENASE"/>
    <property type="match status" value="1"/>
</dbReference>
<evidence type="ECO:0000313" key="6">
    <source>
        <dbReference type="Proteomes" id="UP000308652"/>
    </source>
</evidence>
<comment type="similarity">
    <text evidence="1">Belongs to the short-chain dehydrogenases/reductases (SDR) family.</text>
</comment>
<dbReference type="Pfam" id="PF00106">
    <property type="entry name" value="adh_short"/>
    <property type="match status" value="1"/>
</dbReference>
<dbReference type="AlphaFoldDB" id="A0A5C3M806"/>
<feature type="signal peptide" evidence="4">
    <location>
        <begin position="1"/>
        <end position="17"/>
    </location>
</feature>
<organism evidence="5 6">
    <name type="scientific">Crucibulum laeve</name>
    <dbReference type="NCBI Taxonomy" id="68775"/>
    <lineage>
        <taxon>Eukaryota</taxon>
        <taxon>Fungi</taxon>
        <taxon>Dikarya</taxon>
        <taxon>Basidiomycota</taxon>
        <taxon>Agaricomycotina</taxon>
        <taxon>Agaricomycetes</taxon>
        <taxon>Agaricomycetidae</taxon>
        <taxon>Agaricales</taxon>
        <taxon>Agaricineae</taxon>
        <taxon>Nidulariaceae</taxon>
        <taxon>Crucibulum</taxon>
    </lineage>
</organism>
<reference evidence="5 6" key="1">
    <citation type="journal article" date="2019" name="Nat. Ecol. Evol.">
        <title>Megaphylogeny resolves global patterns of mushroom evolution.</title>
        <authorList>
            <person name="Varga T."/>
            <person name="Krizsan K."/>
            <person name="Foldi C."/>
            <person name="Dima B."/>
            <person name="Sanchez-Garcia M."/>
            <person name="Sanchez-Ramirez S."/>
            <person name="Szollosi G.J."/>
            <person name="Szarkandi J.G."/>
            <person name="Papp V."/>
            <person name="Albert L."/>
            <person name="Andreopoulos W."/>
            <person name="Angelini C."/>
            <person name="Antonin V."/>
            <person name="Barry K.W."/>
            <person name="Bougher N.L."/>
            <person name="Buchanan P."/>
            <person name="Buyck B."/>
            <person name="Bense V."/>
            <person name="Catcheside P."/>
            <person name="Chovatia M."/>
            <person name="Cooper J."/>
            <person name="Damon W."/>
            <person name="Desjardin D."/>
            <person name="Finy P."/>
            <person name="Geml J."/>
            <person name="Haridas S."/>
            <person name="Hughes K."/>
            <person name="Justo A."/>
            <person name="Karasinski D."/>
            <person name="Kautmanova I."/>
            <person name="Kiss B."/>
            <person name="Kocsube S."/>
            <person name="Kotiranta H."/>
            <person name="LaButti K.M."/>
            <person name="Lechner B.E."/>
            <person name="Liimatainen K."/>
            <person name="Lipzen A."/>
            <person name="Lukacs Z."/>
            <person name="Mihaltcheva S."/>
            <person name="Morgado L.N."/>
            <person name="Niskanen T."/>
            <person name="Noordeloos M.E."/>
            <person name="Ohm R.A."/>
            <person name="Ortiz-Santana B."/>
            <person name="Ovrebo C."/>
            <person name="Racz N."/>
            <person name="Riley R."/>
            <person name="Savchenko A."/>
            <person name="Shiryaev A."/>
            <person name="Soop K."/>
            <person name="Spirin V."/>
            <person name="Szebenyi C."/>
            <person name="Tomsovsky M."/>
            <person name="Tulloss R.E."/>
            <person name="Uehling J."/>
            <person name="Grigoriev I.V."/>
            <person name="Vagvolgyi C."/>
            <person name="Papp T."/>
            <person name="Martin F.M."/>
            <person name="Miettinen O."/>
            <person name="Hibbett D.S."/>
            <person name="Nagy L.G."/>
        </authorList>
    </citation>
    <scope>NUCLEOTIDE SEQUENCE [LARGE SCALE GENOMIC DNA]</scope>
    <source>
        <strain evidence="5 6">CBS 166.37</strain>
    </source>
</reference>
<keyword evidence="4" id="KW-0732">Signal</keyword>
<dbReference type="InterPro" id="IPR002347">
    <property type="entry name" value="SDR_fam"/>
</dbReference>
<keyword evidence="2" id="KW-0521">NADP</keyword>
<sequence>MGIFWLFLQQLFPTALTYTINAIPDLSGKVMIVTGGFQALLVHNVKVCIASRTREKVEGAITDLKEQTGKEAYFLELDLADLHSVKATAEEFQRHEKELHVLFNNA</sequence>
<accession>A0A5C3M806</accession>
<dbReference type="Gene3D" id="3.40.50.720">
    <property type="entry name" value="NAD(P)-binding Rossmann-like Domain"/>
    <property type="match status" value="1"/>
</dbReference>
<name>A0A5C3M806_9AGAR</name>
<gene>
    <name evidence="5" type="ORF">BDQ12DRAFT_601199</name>
</gene>
<dbReference type="Proteomes" id="UP000308652">
    <property type="component" value="Unassembled WGS sequence"/>
</dbReference>
<evidence type="ECO:0000256" key="3">
    <source>
        <dbReference type="ARBA" id="ARBA00023002"/>
    </source>
</evidence>
<feature type="chain" id="PRO_5022903791" evidence="4">
    <location>
        <begin position="18"/>
        <end position="106"/>
    </location>
</feature>
<dbReference type="GO" id="GO:0016491">
    <property type="term" value="F:oxidoreductase activity"/>
    <property type="evidence" value="ECO:0007669"/>
    <property type="project" value="UniProtKB-KW"/>
</dbReference>
<evidence type="ECO:0000313" key="5">
    <source>
        <dbReference type="EMBL" id="TFK40815.1"/>
    </source>
</evidence>
<keyword evidence="6" id="KW-1185">Reference proteome</keyword>
<evidence type="ECO:0000256" key="2">
    <source>
        <dbReference type="ARBA" id="ARBA00022857"/>
    </source>
</evidence>
<dbReference type="STRING" id="68775.A0A5C3M806"/>
<dbReference type="EMBL" id="ML213596">
    <property type="protein sequence ID" value="TFK40815.1"/>
    <property type="molecule type" value="Genomic_DNA"/>
</dbReference>
<dbReference type="InterPro" id="IPR036291">
    <property type="entry name" value="NAD(P)-bd_dom_sf"/>
</dbReference>
<dbReference type="OrthoDB" id="191139at2759"/>
<dbReference type="SUPFAM" id="SSF51735">
    <property type="entry name" value="NAD(P)-binding Rossmann-fold domains"/>
    <property type="match status" value="1"/>
</dbReference>
<protein>
    <submittedName>
        <fullName evidence="5">Uncharacterized protein</fullName>
    </submittedName>
</protein>
<dbReference type="PANTHER" id="PTHR24320:SF282">
    <property type="entry name" value="WW DOMAIN-CONTAINING OXIDOREDUCTASE"/>
    <property type="match status" value="1"/>
</dbReference>
<proteinExistence type="inferred from homology"/>
<keyword evidence="3" id="KW-0560">Oxidoreductase</keyword>
<evidence type="ECO:0000256" key="4">
    <source>
        <dbReference type="SAM" id="SignalP"/>
    </source>
</evidence>